<keyword evidence="1" id="KW-0479">Metal-binding</keyword>
<keyword evidence="2" id="KW-0677">Repeat</keyword>
<keyword evidence="4" id="KW-0862">Zinc</keyword>
<evidence type="ECO:0000256" key="3">
    <source>
        <dbReference type="ARBA" id="ARBA00022771"/>
    </source>
</evidence>
<dbReference type="Pfam" id="PF00096">
    <property type="entry name" value="zf-C2H2"/>
    <property type="match status" value="2"/>
</dbReference>
<evidence type="ECO:0000313" key="9">
    <source>
        <dbReference type="Proteomes" id="UP001497382"/>
    </source>
</evidence>
<keyword evidence="3 6" id="KW-0863">Zinc-finger</keyword>
<dbReference type="PROSITE" id="PS50157">
    <property type="entry name" value="ZINC_FINGER_C2H2_2"/>
    <property type="match status" value="2"/>
</dbReference>
<reference evidence="8 9" key="1">
    <citation type="submission" date="2024-04" db="EMBL/GenBank/DDBJ databases">
        <authorList>
            <person name="Rising A."/>
            <person name="Reimegard J."/>
            <person name="Sonavane S."/>
            <person name="Akerstrom W."/>
            <person name="Nylinder S."/>
            <person name="Hedman E."/>
            <person name="Kallberg Y."/>
        </authorList>
    </citation>
    <scope>NUCLEOTIDE SEQUENCE [LARGE SCALE GENOMIC DNA]</scope>
</reference>
<accession>A0AAV1ZB18</accession>
<dbReference type="FunFam" id="3.30.160.60:FF:000110">
    <property type="entry name" value="Zinc finger protein-like"/>
    <property type="match status" value="1"/>
</dbReference>
<evidence type="ECO:0000259" key="7">
    <source>
        <dbReference type="PROSITE" id="PS50157"/>
    </source>
</evidence>
<dbReference type="PROSITE" id="PS00028">
    <property type="entry name" value="ZINC_FINGER_C2H2_1"/>
    <property type="match status" value="1"/>
</dbReference>
<proteinExistence type="predicted"/>
<dbReference type="InterPro" id="IPR013087">
    <property type="entry name" value="Znf_C2H2_type"/>
</dbReference>
<evidence type="ECO:0000256" key="5">
    <source>
        <dbReference type="ARBA" id="ARBA00023242"/>
    </source>
</evidence>
<evidence type="ECO:0000313" key="8">
    <source>
        <dbReference type="EMBL" id="CAL1268326.1"/>
    </source>
</evidence>
<dbReference type="PANTHER" id="PTHR23235:SF142">
    <property type="entry name" value="ZINC FINGER PROTEIN 384"/>
    <property type="match status" value="1"/>
</dbReference>
<dbReference type="PANTHER" id="PTHR23235">
    <property type="entry name" value="KRUEPPEL-LIKE TRANSCRIPTION FACTOR"/>
    <property type="match status" value="1"/>
</dbReference>
<sequence>MCGKSFSQVTILNNHYRTHTKVKPFVCDKCGKRFTQVSNLNAHYRKHT</sequence>
<keyword evidence="5" id="KW-0539">Nucleus</keyword>
<evidence type="ECO:0000256" key="4">
    <source>
        <dbReference type="ARBA" id="ARBA00022833"/>
    </source>
</evidence>
<dbReference type="SUPFAM" id="SSF57667">
    <property type="entry name" value="beta-beta-alpha zinc fingers"/>
    <property type="match status" value="1"/>
</dbReference>
<dbReference type="GO" id="GO:0000981">
    <property type="term" value="F:DNA-binding transcription factor activity, RNA polymerase II-specific"/>
    <property type="evidence" value="ECO:0007669"/>
    <property type="project" value="TreeGrafter"/>
</dbReference>
<dbReference type="Proteomes" id="UP001497382">
    <property type="component" value="Unassembled WGS sequence"/>
</dbReference>
<dbReference type="EMBL" id="CAXIEN010000032">
    <property type="protein sequence ID" value="CAL1268326.1"/>
    <property type="molecule type" value="Genomic_DNA"/>
</dbReference>
<dbReference type="SMART" id="SM00355">
    <property type="entry name" value="ZnF_C2H2"/>
    <property type="match status" value="2"/>
</dbReference>
<dbReference type="Gene3D" id="3.30.160.60">
    <property type="entry name" value="Classic Zinc Finger"/>
    <property type="match status" value="2"/>
</dbReference>
<feature type="domain" description="C2H2-type" evidence="7">
    <location>
        <begin position="1"/>
        <end position="24"/>
    </location>
</feature>
<comment type="caution">
    <text evidence="8">The sequence shown here is derived from an EMBL/GenBank/DDBJ whole genome shotgun (WGS) entry which is preliminary data.</text>
</comment>
<dbReference type="AlphaFoldDB" id="A0AAV1ZB18"/>
<dbReference type="InterPro" id="IPR036236">
    <property type="entry name" value="Znf_C2H2_sf"/>
</dbReference>
<evidence type="ECO:0000256" key="1">
    <source>
        <dbReference type="ARBA" id="ARBA00022723"/>
    </source>
</evidence>
<name>A0AAV1ZB18_9ARAC</name>
<evidence type="ECO:0000256" key="2">
    <source>
        <dbReference type="ARBA" id="ARBA00022737"/>
    </source>
</evidence>
<feature type="domain" description="C2H2-type" evidence="7">
    <location>
        <begin position="25"/>
        <end position="48"/>
    </location>
</feature>
<organism evidence="8 9">
    <name type="scientific">Larinioides sclopetarius</name>
    <dbReference type="NCBI Taxonomy" id="280406"/>
    <lineage>
        <taxon>Eukaryota</taxon>
        <taxon>Metazoa</taxon>
        <taxon>Ecdysozoa</taxon>
        <taxon>Arthropoda</taxon>
        <taxon>Chelicerata</taxon>
        <taxon>Arachnida</taxon>
        <taxon>Araneae</taxon>
        <taxon>Araneomorphae</taxon>
        <taxon>Entelegynae</taxon>
        <taxon>Araneoidea</taxon>
        <taxon>Araneidae</taxon>
        <taxon>Larinioides</taxon>
    </lineage>
</organism>
<dbReference type="FunFam" id="3.30.160.60:FF:000534">
    <property type="entry name" value="zinc finger protein 674"/>
    <property type="match status" value="1"/>
</dbReference>
<protein>
    <recommendedName>
        <fullName evidence="7">C2H2-type domain-containing protein</fullName>
    </recommendedName>
</protein>
<gene>
    <name evidence="8" type="ORF">LARSCL_LOCUS4107</name>
</gene>
<dbReference type="GO" id="GO:0000978">
    <property type="term" value="F:RNA polymerase II cis-regulatory region sequence-specific DNA binding"/>
    <property type="evidence" value="ECO:0007669"/>
    <property type="project" value="TreeGrafter"/>
</dbReference>
<evidence type="ECO:0000256" key="6">
    <source>
        <dbReference type="PROSITE-ProRule" id="PRU00042"/>
    </source>
</evidence>
<dbReference type="GO" id="GO:0008270">
    <property type="term" value="F:zinc ion binding"/>
    <property type="evidence" value="ECO:0007669"/>
    <property type="project" value="UniProtKB-KW"/>
</dbReference>
<keyword evidence="9" id="KW-1185">Reference proteome</keyword>